<evidence type="ECO:0000313" key="2">
    <source>
        <dbReference type="WBParaSite" id="Csp11.Scaffold629.g12561.t1"/>
    </source>
</evidence>
<dbReference type="WBParaSite" id="Csp11.Scaffold629.g12561.t1">
    <property type="protein sequence ID" value="Csp11.Scaffold629.g12561.t1"/>
    <property type="gene ID" value="Csp11.Scaffold629.g12561"/>
</dbReference>
<protein>
    <submittedName>
        <fullName evidence="2">Uncharacterized protein</fullName>
    </submittedName>
</protein>
<dbReference type="AlphaFoldDB" id="A0A1I7TWR8"/>
<evidence type="ECO:0000313" key="1">
    <source>
        <dbReference type="Proteomes" id="UP000095282"/>
    </source>
</evidence>
<sequence length="218" mass="26023">MNTPRLIKKRMTMSQLHQSISPIDLSILKSDQPLRMTEAERQWRHSENEGPEDNVRVRIQNVTLENKEEDKNRKCEEIIDVCDFFIENHHDLVDIIYRKRVASKRIKRMIILFVNYMEHEFRKNPKRAIPAFPKIFHRAVVDVVFEILCQFKLVTETSKIYTAVQNCVNSLEDFPFVPFDHFVTRMAADDPVWRLPYTDTQETLRRLSTDKFTDSFFD</sequence>
<name>A0A1I7TWR8_9PELO</name>
<reference evidence="2" key="1">
    <citation type="submission" date="2016-11" db="UniProtKB">
        <authorList>
            <consortium name="WormBaseParasite"/>
        </authorList>
    </citation>
    <scope>IDENTIFICATION</scope>
</reference>
<keyword evidence="1" id="KW-1185">Reference proteome</keyword>
<dbReference type="Proteomes" id="UP000095282">
    <property type="component" value="Unplaced"/>
</dbReference>
<proteinExistence type="predicted"/>
<accession>A0A1I7TWR8</accession>
<organism evidence="1 2">
    <name type="scientific">Caenorhabditis tropicalis</name>
    <dbReference type="NCBI Taxonomy" id="1561998"/>
    <lineage>
        <taxon>Eukaryota</taxon>
        <taxon>Metazoa</taxon>
        <taxon>Ecdysozoa</taxon>
        <taxon>Nematoda</taxon>
        <taxon>Chromadorea</taxon>
        <taxon>Rhabditida</taxon>
        <taxon>Rhabditina</taxon>
        <taxon>Rhabditomorpha</taxon>
        <taxon>Rhabditoidea</taxon>
        <taxon>Rhabditidae</taxon>
        <taxon>Peloderinae</taxon>
        <taxon>Caenorhabditis</taxon>
    </lineage>
</organism>
<dbReference type="eggNOG" id="ENOG502TJ84">
    <property type="taxonomic scope" value="Eukaryota"/>
</dbReference>